<dbReference type="Proteomes" id="UP000823046">
    <property type="component" value="Unassembled WGS sequence"/>
</dbReference>
<dbReference type="Gene3D" id="6.10.140.1230">
    <property type="match status" value="1"/>
</dbReference>
<evidence type="ECO:0000313" key="3">
    <source>
        <dbReference type="Proteomes" id="UP000823046"/>
    </source>
</evidence>
<name>A0ABQ7JB83_9APIC</name>
<keyword evidence="1" id="KW-0175">Coiled coil</keyword>
<dbReference type="Pfam" id="PF03357">
    <property type="entry name" value="Snf7"/>
    <property type="match status" value="1"/>
</dbReference>
<comment type="caution">
    <text evidence="2">The sequence shown here is derived from an EMBL/GenBank/DDBJ whole genome shotgun (WGS) entry which is preliminary data.</text>
</comment>
<proteinExistence type="predicted"/>
<keyword evidence="3" id="KW-1185">Reference proteome</keyword>
<feature type="coiled-coil region" evidence="1">
    <location>
        <begin position="19"/>
        <end position="53"/>
    </location>
</feature>
<gene>
    <name evidence="2" type="ORF">IE077_000321</name>
</gene>
<accession>A0ABQ7JB83</accession>
<organism evidence="2 3">
    <name type="scientific">Cardiosporidium cionae</name>
    <dbReference type="NCBI Taxonomy" id="476202"/>
    <lineage>
        <taxon>Eukaryota</taxon>
        <taxon>Sar</taxon>
        <taxon>Alveolata</taxon>
        <taxon>Apicomplexa</taxon>
        <taxon>Aconoidasida</taxon>
        <taxon>Nephromycida</taxon>
        <taxon>Cardiosporidium</taxon>
    </lineage>
</organism>
<dbReference type="PANTHER" id="PTHR10476">
    <property type="entry name" value="CHARGED MULTIVESICULAR BODY PROTEIN"/>
    <property type="match status" value="1"/>
</dbReference>
<reference evidence="2 3" key="1">
    <citation type="journal article" date="2020" name="bioRxiv">
        <title>Metabolic contributions of an alphaproteobacterial endosymbiont in the apicomplexan Cardiosporidium cionae.</title>
        <authorList>
            <person name="Hunter E.S."/>
            <person name="Paight C.J."/>
            <person name="Lane C.E."/>
        </authorList>
    </citation>
    <scope>NUCLEOTIDE SEQUENCE [LARGE SCALE GENOMIC DNA]</scope>
    <source>
        <strain evidence="2">ESH_2018</strain>
    </source>
</reference>
<dbReference type="InterPro" id="IPR005024">
    <property type="entry name" value="Snf7_fam"/>
</dbReference>
<evidence type="ECO:0000313" key="2">
    <source>
        <dbReference type="EMBL" id="KAF8821246.1"/>
    </source>
</evidence>
<protein>
    <submittedName>
        <fullName evidence="2">SNF7 family protein</fullName>
    </submittedName>
</protein>
<sequence length="218" mass="24901">MAFGIMLGKSLDDTLREHKRSISRSIRELDRERMSLEKQEKDLEKTIKQEASKGRMSSVRIMAKDLVRIRKHCQKFYEMRSHLQAISLRLQTVKSSNSMADSMKDVSKMMVKVNKRLDIPNLQKIMKKFMQESEKLGLTDELMGDTLENAMDDGDALEEEDAVVEKTLAELGVDMSAELMKANPTNLPALKVQQEDADKVPLSTIEKDLDDRLKNLKG</sequence>
<evidence type="ECO:0000256" key="1">
    <source>
        <dbReference type="SAM" id="Coils"/>
    </source>
</evidence>
<dbReference type="EMBL" id="JADAQX010000207">
    <property type="protein sequence ID" value="KAF8821246.1"/>
    <property type="molecule type" value="Genomic_DNA"/>
</dbReference>